<dbReference type="GO" id="GO:0005737">
    <property type="term" value="C:cytoplasm"/>
    <property type="evidence" value="ECO:0007669"/>
    <property type="project" value="UniProtKB-SubCell"/>
</dbReference>
<dbReference type="PIRSF" id="PIRSF029038">
    <property type="entry name" value="Mtase_YbiN_prd"/>
    <property type="match status" value="1"/>
</dbReference>
<keyword evidence="4 6" id="KW-0808">Transferase</keyword>
<name>A0A1W2B931_9SPHI</name>
<evidence type="ECO:0000256" key="1">
    <source>
        <dbReference type="ARBA" id="ARBA00022490"/>
    </source>
</evidence>
<keyword evidence="8" id="KW-1185">Reference proteome</keyword>
<dbReference type="SUPFAM" id="SSF53335">
    <property type="entry name" value="S-adenosyl-L-methionine-dependent methyltransferases"/>
    <property type="match status" value="1"/>
</dbReference>
<dbReference type="Gene3D" id="3.40.50.150">
    <property type="entry name" value="Vaccinia Virus protein VP39"/>
    <property type="match status" value="1"/>
</dbReference>
<evidence type="ECO:0000256" key="6">
    <source>
        <dbReference type="HAMAP-Rule" id="MF_01848"/>
    </source>
</evidence>
<dbReference type="FunFam" id="3.40.50.150:FF:000045">
    <property type="entry name" value="Ribosomal RNA large subunit methyltransferase F"/>
    <property type="match status" value="1"/>
</dbReference>
<comment type="function">
    <text evidence="6">Specifically methylates the adenine in position 1618 of 23S rRNA.</text>
</comment>
<evidence type="ECO:0000256" key="4">
    <source>
        <dbReference type="ARBA" id="ARBA00022679"/>
    </source>
</evidence>
<evidence type="ECO:0000256" key="5">
    <source>
        <dbReference type="ARBA" id="ARBA00022691"/>
    </source>
</evidence>
<keyword evidence="2 6" id="KW-0698">rRNA processing</keyword>
<dbReference type="AlphaFoldDB" id="A0A1W2B931"/>
<dbReference type="InterPro" id="IPR029063">
    <property type="entry name" value="SAM-dependent_MTases_sf"/>
</dbReference>
<dbReference type="RefSeq" id="WP_084287824.1">
    <property type="nucleotide sequence ID" value="NZ_FWYB01000002.1"/>
</dbReference>
<evidence type="ECO:0000313" key="7">
    <source>
        <dbReference type="EMBL" id="SMC69485.1"/>
    </source>
</evidence>
<dbReference type="GO" id="GO:0070475">
    <property type="term" value="P:rRNA base methylation"/>
    <property type="evidence" value="ECO:0007669"/>
    <property type="project" value="TreeGrafter"/>
</dbReference>
<dbReference type="STRING" id="475255.SAMN04488101_102206"/>
<reference evidence="7 8" key="1">
    <citation type="submission" date="2017-04" db="EMBL/GenBank/DDBJ databases">
        <authorList>
            <person name="Afonso C.L."/>
            <person name="Miller P.J."/>
            <person name="Scott M.A."/>
            <person name="Spackman E."/>
            <person name="Goraichik I."/>
            <person name="Dimitrov K.M."/>
            <person name="Suarez D.L."/>
            <person name="Swayne D.E."/>
        </authorList>
    </citation>
    <scope>NUCLEOTIDE SEQUENCE [LARGE SCALE GENOMIC DNA]</scope>
    <source>
        <strain evidence="7 8">DSM 19625</strain>
    </source>
</reference>
<keyword evidence="3 6" id="KW-0489">Methyltransferase</keyword>
<comment type="catalytic activity">
    <reaction evidence="6">
        <text>adenosine(1618) in 23S rRNA + S-adenosyl-L-methionine = N(6)-methyladenosine(1618) in 23S rRNA + S-adenosyl-L-homocysteine + H(+)</text>
        <dbReference type="Rhea" id="RHEA:16497"/>
        <dbReference type="Rhea" id="RHEA-COMP:10229"/>
        <dbReference type="Rhea" id="RHEA-COMP:10231"/>
        <dbReference type="ChEBI" id="CHEBI:15378"/>
        <dbReference type="ChEBI" id="CHEBI:57856"/>
        <dbReference type="ChEBI" id="CHEBI:59789"/>
        <dbReference type="ChEBI" id="CHEBI:74411"/>
        <dbReference type="ChEBI" id="CHEBI:74449"/>
        <dbReference type="EC" id="2.1.1.181"/>
    </reaction>
</comment>
<dbReference type="EMBL" id="FWYB01000002">
    <property type="protein sequence ID" value="SMC69485.1"/>
    <property type="molecule type" value="Genomic_DNA"/>
</dbReference>
<organism evidence="7 8">
    <name type="scientific">Pedobacter nyackensis</name>
    <dbReference type="NCBI Taxonomy" id="475255"/>
    <lineage>
        <taxon>Bacteria</taxon>
        <taxon>Pseudomonadati</taxon>
        <taxon>Bacteroidota</taxon>
        <taxon>Sphingobacteriia</taxon>
        <taxon>Sphingobacteriales</taxon>
        <taxon>Sphingobacteriaceae</taxon>
        <taxon>Pedobacter</taxon>
    </lineage>
</organism>
<dbReference type="GO" id="GO:0052907">
    <property type="term" value="F:23S rRNA (adenine(1618)-N(6))-methyltransferase activity"/>
    <property type="evidence" value="ECO:0007669"/>
    <property type="project" value="UniProtKB-EC"/>
</dbReference>
<evidence type="ECO:0000256" key="2">
    <source>
        <dbReference type="ARBA" id="ARBA00022552"/>
    </source>
</evidence>
<dbReference type="HAMAP" id="MF_01848">
    <property type="entry name" value="23SrRNA_methyltr_F"/>
    <property type="match status" value="1"/>
</dbReference>
<dbReference type="Proteomes" id="UP000192678">
    <property type="component" value="Unassembled WGS sequence"/>
</dbReference>
<dbReference type="NCBIfam" id="NF008725">
    <property type="entry name" value="PRK11727.1"/>
    <property type="match status" value="1"/>
</dbReference>
<protein>
    <recommendedName>
        <fullName evidence="6">Ribosomal RNA large subunit methyltransferase F</fullName>
        <ecNumber evidence="6">2.1.1.181</ecNumber>
    </recommendedName>
    <alternativeName>
        <fullName evidence="6">23S rRNA mA1618 methyltransferase</fullName>
    </alternativeName>
    <alternativeName>
        <fullName evidence="6">rRNA adenine N-6-methyltransferase</fullName>
    </alternativeName>
</protein>
<gene>
    <name evidence="6" type="primary">rlmF</name>
    <name evidence="7" type="ORF">SAMN04488101_102206</name>
</gene>
<dbReference type="InterPro" id="IPR016909">
    <property type="entry name" value="rRNA_lsu_MeTfrase_F"/>
</dbReference>
<evidence type="ECO:0000256" key="3">
    <source>
        <dbReference type="ARBA" id="ARBA00022603"/>
    </source>
</evidence>
<proteinExistence type="inferred from homology"/>
<comment type="subcellular location">
    <subcellularLocation>
        <location evidence="6">Cytoplasm</location>
    </subcellularLocation>
</comment>
<dbReference type="OrthoDB" id="1115728at2"/>
<dbReference type="InterPro" id="IPR010286">
    <property type="entry name" value="METTL16/RlmF"/>
</dbReference>
<evidence type="ECO:0000313" key="8">
    <source>
        <dbReference type="Proteomes" id="UP000192678"/>
    </source>
</evidence>
<dbReference type="EC" id="2.1.1.181" evidence="6"/>
<comment type="similarity">
    <text evidence="6">Belongs to the methyltransferase superfamily. METTL16/RlmF family.</text>
</comment>
<sequence length="316" mass="35248">MSAEKNILHPRNKHRSRYDFPELIKSLPALEAFVFINPYGDQSIDFSDPAAVKMLNKALLKHFYSVDNWDIPANYLCPPIPGRADYIHYLADLLGQENGGVIPMGKFVKGLDIGVGANCIYPIIGHQEYEWSFVGSDIDRGAIRAATAIVSANASLANVISCRQQSNKHQIFKGVVKPGELFDFTMCNPPFHASAAEAQMGTKRKLQNLGKQKGRETVLNFGGQSAELWYEGGEVAFIRNMVVESAAIADQCLWFTSLVSKSSNLPFIYKALQTAGVEEVRTVEMAQGQKVSRFVAWTYMDTAEKAEWCKKRWTIK</sequence>
<keyword evidence="5 6" id="KW-0949">S-adenosyl-L-methionine</keyword>
<dbReference type="PANTHER" id="PTHR13393">
    <property type="entry name" value="SAM-DEPENDENT METHYLTRANSFERASE"/>
    <property type="match status" value="1"/>
</dbReference>
<dbReference type="PANTHER" id="PTHR13393:SF0">
    <property type="entry name" value="RNA N6-ADENOSINE-METHYLTRANSFERASE METTL16"/>
    <property type="match status" value="1"/>
</dbReference>
<keyword evidence="1 6" id="KW-0963">Cytoplasm</keyword>
<accession>A0A1W2B931</accession>
<dbReference type="Pfam" id="PF05971">
    <property type="entry name" value="Methyltransf_10"/>
    <property type="match status" value="1"/>
</dbReference>